<protein>
    <submittedName>
        <fullName evidence="3">Xylanase</fullName>
    </submittedName>
</protein>
<sequence>MRNAGRIGVSLRRSLTLAGLLCVQGFVVGCSEAETLISDAKGLTKVTEAASVEGRKEGVWQPPAGHQQTPLWPGAAPNMEDVKLPPEYSETATNPKRFAGRPVTGVFNVTVPTLTVFPAKQPGNGAAMLVFPGGGFSKLAIDLEGSEVCDWLTSRGTICVLVKYRVPKSNHHYDEGCHCAVTPKHLLALQDAQRAIRLVRSRASELKINPRKIGVIGFSAGGYLVAQTSNIFEPAYQPVDEIDKVSSRPDFAIAMFPGHLCRAGGSLDPGIKVTKMTPPTFLLQAWDDPVDPICNSTVYARALDEAGVPAEVHLFAKGGHAFAMRPLGHPVERWPTLVEDWLKDTGIL</sequence>
<evidence type="ECO:0000313" key="3">
    <source>
        <dbReference type="EMBL" id="PQM25928.1"/>
    </source>
</evidence>
<reference evidence="4" key="1">
    <citation type="submission" date="2017-11" db="EMBL/GenBank/DDBJ databases">
        <title>The complete genome sequence of Sphingopyxis pomeranensis sp. nov. strain WS5A3p.</title>
        <authorList>
            <person name="Kaminski M.A."/>
        </authorList>
    </citation>
    <scope>NUCLEOTIDE SEQUENCE [LARGE SCALE GENOMIC DNA]</scope>
    <source>
        <strain evidence="4">WS5A3p</strain>
    </source>
</reference>
<dbReference type="InterPro" id="IPR050300">
    <property type="entry name" value="GDXG_lipolytic_enzyme"/>
</dbReference>
<keyword evidence="3" id="KW-0119">Carbohydrate metabolism</keyword>
<comment type="caution">
    <text evidence="3">The sequence shown here is derived from an EMBL/GenBank/DDBJ whole genome shotgun (WGS) entry which is preliminary data.</text>
</comment>
<dbReference type="SUPFAM" id="SSF53474">
    <property type="entry name" value="alpha/beta-Hydrolases"/>
    <property type="match status" value="1"/>
</dbReference>
<dbReference type="InterPro" id="IPR029058">
    <property type="entry name" value="AB_hydrolase_fold"/>
</dbReference>
<evidence type="ECO:0000313" key="4">
    <source>
        <dbReference type="Proteomes" id="UP000238954"/>
    </source>
</evidence>
<keyword evidence="3" id="KW-0858">Xylan degradation</keyword>
<dbReference type="GO" id="GO:0045493">
    <property type="term" value="P:xylan catabolic process"/>
    <property type="evidence" value="ECO:0007669"/>
    <property type="project" value="UniProtKB-KW"/>
</dbReference>
<proteinExistence type="predicted"/>
<dbReference type="PROSITE" id="PS51257">
    <property type="entry name" value="PROKAR_LIPOPROTEIN"/>
    <property type="match status" value="1"/>
</dbReference>
<dbReference type="PANTHER" id="PTHR48081:SF6">
    <property type="entry name" value="PEPTIDASE S9 PROLYL OLIGOPEPTIDASE CATALYTIC DOMAIN-CONTAINING PROTEIN"/>
    <property type="match status" value="1"/>
</dbReference>
<accession>A0A2S8B0T7</accession>
<dbReference type="Pfam" id="PF20434">
    <property type="entry name" value="BD-FAE"/>
    <property type="match status" value="1"/>
</dbReference>
<gene>
    <name evidence="3" type="ORF">CVO77_12505</name>
</gene>
<name>A0A2S8B0T7_9SPHN</name>
<dbReference type="Proteomes" id="UP000238954">
    <property type="component" value="Chromosome"/>
</dbReference>
<dbReference type="Gene3D" id="3.40.50.1820">
    <property type="entry name" value="alpha/beta hydrolase"/>
    <property type="match status" value="1"/>
</dbReference>
<evidence type="ECO:0000259" key="2">
    <source>
        <dbReference type="Pfam" id="PF20434"/>
    </source>
</evidence>
<keyword evidence="4" id="KW-1185">Reference proteome</keyword>
<feature type="domain" description="BD-FAE-like" evidence="2">
    <location>
        <begin position="188"/>
        <end position="226"/>
    </location>
</feature>
<dbReference type="PANTHER" id="PTHR48081">
    <property type="entry name" value="AB HYDROLASE SUPERFAMILY PROTEIN C4A8.06C"/>
    <property type="match status" value="1"/>
</dbReference>
<keyword evidence="1 3" id="KW-0378">Hydrolase</keyword>
<dbReference type="AlphaFoldDB" id="A0A2S8B0T7"/>
<organism evidence="3 4">
    <name type="scientific">Sphingopyxis lindanitolerans</name>
    <dbReference type="NCBI Taxonomy" id="2054227"/>
    <lineage>
        <taxon>Bacteria</taxon>
        <taxon>Pseudomonadati</taxon>
        <taxon>Pseudomonadota</taxon>
        <taxon>Alphaproteobacteria</taxon>
        <taxon>Sphingomonadales</taxon>
        <taxon>Sphingomonadaceae</taxon>
        <taxon>Sphingopyxis</taxon>
    </lineage>
</organism>
<evidence type="ECO:0000256" key="1">
    <source>
        <dbReference type="ARBA" id="ARBA00022801"/>
    </source>
</evidence>
<dbReference type="OrthoDB" id="9771666at2"/>
<dbReference type="InterPro" id="IPR049492">
    <property type="entry name" value="BD-FAE-like_dom"/>
</dbReference>
<dbReference type="GO" id="GO:0016798">
    <property type="term" value="F:hydrolase activity, acting on glycosyl bonds"/>
    <property type="evidence" value="ECO:0007669"/>
    <property type="project" value="UniProtKB-KW"/>
</dbReference>
<dbReference type="EMBL" id="PHFW01000003">
    <property type="protein sequence ID" value="PQM25928.1"/>
    <property type="molecule type" value="Genomic_DNA"/>
</dbReference>
<keyword evidence="3" id="KW-0624">Polysaccharide degradation</keyword>
<keyword evidence="3" id="KW-0326">Glycosidase</keyword>